<dbReference type="Proteomes" id="UP000288805">
    <property type="component" value="Unassembled WGS sequence"/>
</dbReference>
<evidence type="ECO:0000313" key="3">
    <source>
        <dbReference type="Proteomes" id="UP000288805"/>
    </source>
</evidence>
<accession>A0A438GP10</accession>
<evidence type="ECO:0000313" key="2">
    <source>
        <dbReference type="EMBL" id="RVW73946.1"/>
    </source>
</evidence>
<evidence type="ECO:0000256" key="1">
    <source>
        <dbReference type="SAM" id="MobiDB-lite"/>
    </source>
</evidence>
<sequence length="108" mass="11487">MFLARRIGGKGRRGASGGVQVLRAGNGGEERRGKTLITITESKKGVSSWVRMGMYNVGLFMEGLHQCIEDVKEGRWEKGWKEKGRNFSLGKGGKGGMVGDGGGSLSVG</sequence>
<feature type="region of interest" description="Disordered" evidence="1">
    <location>
        <begin position="1"/>
        <end position="26"/>
    </location>
</feature>
<feature type="region of interest" description="Disordered" evidence="1">
    <location>
        <begin position="87"/>
        <end position="108"/>
    </location>
</feature>
<dbReference type="EMBL" id="QGNW01000379">
    <property type="protein sequence ID" value="RVW73946.1"/>
    <property type="molecule type" value="Genomic_DNA"/>
</dbReference>
<comment type="caution">
    <text evidence="2">The sequence shown here is derived from an EMBL/GenBank/DDBJ whole genome shotgun (WGS) entry which is preliminary data.</text>
</comment>
<dbReference type="AlphaFoldDB" id="A0A438GP10"/>
<name>A0A438GP10_VITVI</name>
<proteinExistence type="predicted"/>
<organism evidence="2 3">
    <name type="scientific">Vitis vinifera</name>
    <name type="common">Grape</name>
    <dbReference type="NCBI Taxonomy" id="29760"/>
    <lineage>
        <taxon>Eukaryota</taxon>
        <taxon>Viridiplantae</taxon>
        <taxon>Streptophyta</taxon>
        <taxon>Embryophyta</taxon>
        <taxon>Tracheophyta</taxon>
        <taxon>Spermatophyta</taxon>
        <taxon>Magnoliopsida</taxon>
        <taxon>eudicotyledons</taxon>
        <taxon>Gunneridae</taxon>
        <taxon>Pentapetalae</taxon>
        <taxon>rosids</taxon>
        <taxon>Vitales</taxon>
        <taxon>Vitaceae</taxon>
        <taxon>Viteae</taxon>
        <taxon>Vitis</taxon>
    </lineage>
</organism>
<protein>
    <submittedName>
        <fullName evidence="2">Uncharacterized protein</fullName>
    </submittedName>
</protein>
<gene>
    <name evidence="2" type="ORF">CK203_053157</name>
</gene>
<reference evidence="2 3" key="1">
    <citation type="journal article" date="2018" name="PLoS Genet.">
        <title>Population sequencing reveals clonal diversity and ancestral inbreeding in the grapevine cultivar Chardonnay.</title>
        <authorList>
            <person name="Roach M.J."/>
            <person name="Johnson D.L."/>
            <person name="Bohlmann J."/>
            <person name="van Vuuren H.J."/>
            <person name="Jones S.J."/>
            <person name="Pretorius I.S."/>
            <person name="Schmidt S.A."/>
            <person name="Borneman A.R."/>
        </authorList>
    </citation>
    <scope>NUCLEOTIDE SEQUENCE [LARGE SCALE GENOMIC DNA]</scope>
    <source>
        <strain evidence="3">cv. Chardonnay</strain>
        <tissue evidence="2">Leaf</tissue>
    </source>
</reference>
<feature type="compositionally biased region" description="Gly residues" evidence="1">
    <location>
        <begin position="90"/>
        <end position="108"/>
    </location>
</feature>